<reference evidence="4" key="1">
    <citation type="submission" date="2021-06" db="EMBL/GenBank/DDBJ databases">
        <authorList>
            <person name="Hodson N. C."/>
            <person name="Mongue J. A."/>
            <person name="Jaron S. K."/>
        </authorList>
    </citation>
    <scope>NUCLEOTIDE SEQUENCE</scope>
</reference>
<gene>
    <name evidence="4" type="ORF">AFUS01_LOCUS610</name>
</gene>
<dbReference type="AlphaFoldDB" id="A0A8J2JLI8"/>
<proteinExistence type="predicted"/>
<dbReference type="GO" id="GO:0000479">
    <property type="term" value="P:endonucleolytic cleavage of tricistronic rRNA transcript (SSU-rRNA, 5.8S rRNA, LSU-rRNA)"/>
    <property type="evidence" value="ECO:0007669"/>
    <property type="project" value="TreeGrafter"/>
</dbReference>
<evidence type="ECO:0008006" key="6">
    <source>
        <dbReference type="Google" id="ProtNLM"/>
    </source>
</evidence>
<evidence type="ECO:0000259" key="2">
    <source>
        <dbReference type="Pfam" id="PF01137"/>
    </source>
</evidence>
<evidence type="ECO:0000313" key="5">
    <source>
        <dbReference type="Proteomes" id="UP000708208"/>
    </source>
</evidence>
<protein>
    <recommendedName>
        <fullName evidence="6">RNA 3'-terminal phosphate cyclase-like protein</fullName>
    </recommendedName>
</protein>
<accession>A0A8J2JLI8</accession>
<comment type="caution">
    <text evidence="4">The sequence shown here is derived from an EMBL/GenBank/DDBJ whole genome shotgun (WGS) entry which is preliminary data.</text>
</comment>
<keyword evidence="5" id="KW-1185">Reference proteome</keyword>
<dbReference type="InterPro" id="IPR023797">
    <property type="entry name" value="RNA3'_phos_cyclase_dom"/>
</dbReference>
<name>A0A8J2JLI8_9HEXA</name>
<dbReference type="PANTHER" id="PTHR11096:SF1">
    <property type="entry name" value="RNA 3'-TERMINAL PHOSPHATE CYCLASE-LIKE PROTEIN"/>
    <property type="match status" value="1"/>
</dbReference>
<dbReference type="Pfam" id="PF01137">
    <property type="entry name" value="RTC"/>
    <property type="match status" value="1"/>
</dbReference>
<dbReference type="Pfam" id="PF05189">
    <property type="entry name" value="RTC_insert"/>
    <property type="match status" value="1"/>
</dbReference>
<dbReference type="OrthoDB" id="1911237at2759"/>
<dbReference type="PANTHER" id="PTHR11096">
    <property type="entry name" value="RNA 3' TERMINAL PHOSPHATE CYCLASE"/>
    <property type="match status" value="1"/>
</dbReference>
<evidence type="ECO:0000313" key="4">
    <source>
        <dbReference type="EMBL" id="CAG7647045.1"/>
    </source>
</evidence>
<organism evidence="4 5">
    <name type="scientific">Allacma fusca</name>
    <dbReference type="NCBI Taxonomy" id="39272"/>
    <lineage>
        <taxon>Eukaryota</taxon>
        <taxon>Metazoa</taxon>
        <taxon>Ecdysozoa</taxon>
        <taxon>Arthropoda</taxon>
        <taxon>Hexapoda</taxon>
        <taxon>Collembola</taxon>
        <taxon>Symphypleona</taxon>
        <taxon>Sminthuridae</taxon>
        <taxon>Allacma</taxon>
    </lineage>
</organism>
<dbReference type="InterPro" id="IPR000228">
    <property type="entry name" value="RNA3'_term_phos_cyc"/>
</dbReference>
<evidence type="ECO:0000259" key="3">
    <source>
        <dbReference type="Pfam" id="PF05189"/>
    </source>
</evidence>
<dbReference type="GO" id="GO:0004521">
    <property type="term" value="F:RNA endonuclease activity"/>
    <property type="evidence" value="ECO:0007669"/>
    <property type="project" value="TreeGrafter"/>
</dbReference>
<dbReference type="Proteomes" id="UP000708208">
    <property type="component" value="Unassembled WGS sequence"/>
</dbReference>
<sequence>MALHAEHSHAAVKISSAIATTARRQMELGDNPLSLKKLRFNQGLAPYEVSFIHLLDRISNGTRFKISETGTEVNLIPGALTGGSVVYSCDKARPLSYYLEPLLLLAPFCKKPLNLTLKGRLQNDQNGYNSVYKVKHAALPLLEIFGLEPDLQVTSRSYDESEIKFTCTVKKQLLTLRSQLSQDCGKVKKVRGLVYGFRVSPQMLNRIVTSAKGVFLPFLSDVFITSDPVKHSKSKVPGFGLVLYSETTKSIHCAVDGFVGREKSDESQSIETKSVTLDLSHESESKQKRKFELFGDNDNEDDMEQPRKKQKSNATNIIDGNTDIKKSQEVILSPEDFGAKIAKQLLKEIASKACVDSVYQWLVLGLMALGPKDVSSVLLGPLTPFTIQYLRDLKIFFGITFRIEKHRIDISPDDEESERKESRLHKLSCLGSGYVNLNKTMGNITVDTQPRKGILSLELGYE</sequence>
<dbReference type="GO" id="GO:0005730">
    <property type="term" value="C:nucleolus"/>
    <property type="evidence" value="ECO:0007669"/>
    <property type="project" value="TreeGrafter"/>
</dbReference>
<feature type="domain" description="RNA 3'-terminal phosphate cyclase insert" evidence="3">
    <location>
        <begin position="183"/>
        <end position="264"/>
    </location>
</feature>
<evidence type="ECO:0000256" key="1">
    <source>
        <dbReference type="SAM" id="MobiDB-lite"/>
    </source>
</evidence>
<dbReference type="EMBL" id="CAJVCH010003058">
    <property type="protein sequence ID" value="CAG7647045.1"/>
    <property type="molecule type" value="Genomic_DNA"/>
</dbReference>
<dbReference type="InterPro" id="IPR013791">
    <property type="entry name" value="RNA3'-term_phos_cycl_insert"/>
</dbReference>
<feature type="domain" description="RNA 3'-terminal phosphate cyclase" evidence="2">
    <location>
        <begin position="31"/>
        <end position="403"/>
    </location>
</feature>
<feature type="region of interest" description="Disordered" evidence="1">
    <location>
        <begin position="290"/>
        <end position="319"/>
    </location>
</feature>